<dbReference type="InterPro" id="IPR036249">
    <property type="entry name" value="Thioredoxin-like_sf"/>
</dbReference>
<keyword evidence="6 7" id="KW-0676">Redox-active center</keyword>
<feature type="domain" description="Disulphide bond isomerase DsbC/G N-terminal" evidence="8">
    <location>
        <begin position="22"/>
        <end position="82"/>
    </location>
</feature>
<feature type="signal peptide" evidence="7">
    <location>
        <begin position="1"/>
        <end position="17"/>
    </location>
</feature>
<dbReference type="InterPro" id="IPR009094">
    <property type="entry name" value="DiS-bond_isomerase_DsbC/G_N_sf"/>
</dbReference>
<dbReference type="SUPFAM" id="SSF54423">
    <property type="entry name" value="DsbC/DsbG N-terminal domain-like"/>
    <property type="match status" value="1"/>
</dbReference>
<evidence type="ECO:0000313" key="10">
    <source>
        <dbReference type="EMBL" id="PIK90440.1"/>
    </source>
</evidence>
<sequence>MLKRLFFLSFLPFFCQAEDLPAPVKAIEKQGITIIKPFEAPGGVKGWLGKYQDMGVAIYLTPDGKHAISGYMYDENGNNLSEQLFQKELYTPAGQAMWKKMEAASWLQEGKKEAPVTLYVFADPFCPYCLQFWQQARPWVESGKVQIRTLLVGVIKPESPATAAAILATEDPAKTWRDYQQSAGKMLIKIPANLSPEKMKIVSENQQLMDELGANATPAIYYMNKDNMLQQVVGLPEADKLQVMMGEK</sequence>
<dbReference type="Proteomes" id="UP000229713">
    <property type="component" value="Unassembled WGS sequence"/>
</dbReference>
<dbReference type="InterPro" id="IPR018950">
    <property type="entry name" value="DiS-bond_isomerase_DsbC/G_N"/>
</dbReference>
<dbReference type="InterPro" id="IPR012336">
    <property type="entry name" value="Thioredoxin-like_fold"/>
</dbReference>
<evidence type="ECO:0000256" key="2">
    <source>
        <dbReference type="ARBA" id="ARBA00009813"/>
    </source>
</evidence>
<proteinExistence type="inferred from homology"/>
<dbReference type="EMBL" id="NKYI01000011">
    <property type="protein sequence ID" value="PIK90440.1"/>
    <property type="molecule type" value="Genomic_DNA"/>
</dbReference>
<organism evidence="10 11">
    <name type="scientific">Raoultella ornithinolytica</name>
    <name type="common">Klebsiella ornithinolytica</name>
    <dbReference type="NCBI Taxonomy" id="54291"/>
    <lineage>
        <taxon>Bacteria</taxon>
        <taxon>Pseudomonadati</taxon>
        <taxon>Pseudomonadota</taxon>
        <taxon>Gammaproteobacteria</taxon>
        <taxon>Enterobacterales</taxon>
        <taxon>Enterobacteriaceae</taxon>
        <taxon>Klebsiella/Raoultella group</taxon>
        <taxon>Raoultella</taxon>
    </lineage>
</organism>
<dbReference type="InterPro" id="IPR033954">
    <property type="entry name" value="DiS-bond_Isoase_DsbC/G"/>
</dbReference>
<evidence type="ECO:0000259" key="9">
    <source>
        <dbReference type="Pfam" id="PF13098"/>
    </source>
</evidence>
<comment type="caution">
    <text evidence="10">The sequence shown here is derived from an EMBL/GenBank/DDBJ whole genome shotgun (WGS) entry which is preliminary data.</text>
</comment>
<evidence type="ECO:0000256" key="6">
    <source>
        <dbReference type="ARBA" id="ARBA00023284"/>
    </source>
</evidence>
<dbReference type="GO" id="GO:0042597">
    <property type="term" value="C:periplasmic space"/>
    <property type="evidence" value="ECO:0007669"/>
    <property type="project" value="UniProtKB-SubCell"/>
</dbReference>
<dbReference type="AlphaFoldDB" id="A0A855FL22"/>
<dbReference type="InterPro" id="IPR051470">
    <property type="entry name" value="Thiol:disulfide_interchange"/>
</dbReference>
<dbReference type="RefSeq" id="WP_086817067.1">
    <property type="nucleotide sequence ID" value="NZ_AP019669.1"/>
</dbReference>
<keyword evidence="4 7" id="KW-0574">Periplasm</keyword>
<keyword evidence="3 7" id="KW-0732">Signal</keyword>
<feature type="domain" description="Thioredoxin-like fold" evidence="9">
    <location>
        <begin position="112"/>
        <end position="242"/>
    </location>
</feature>
<dbReference type="SUPFAM" id="SSF52833">
    <property type="entry name" value="Thioredoxin-like"/>
    <property type="match status" value="1"/>
</dbReference>
<reference evidence="10 11" key="1">
    <citation type="submission" date="2017-07" db="EMBL/GenBank/DDBJ databases">
        <title>Raoultella ornithinolytica strain HH3 draft genome.</title>
        <authorList>
            <person name="Duceppe M.-O."/>
            <person name="Huang H."/>
            <person name="Phipps-Todd B."/>
        </authorList>
    </citation>
    <scope>NUCLEOTIDE SEQUENCE [LARGE SCALE GENOMIC DNA]</scope>
    <source>
        <strain evidence="10 11">HH3</strain>
    </source>
</reference>
<evidence type="ECO:0000256" key="4">
    <source>
        <dbReference type="ARBA" id="ARBA00022764"/>
    </source>
</evidence>
<protein>
    <recommendedName>
        <fullName evidence="7">Thiol:disulfide interchange protein</fullName>
    </recommendedName>
</protein>
<evidence type="ECO:0000256" key="3">
    <source>
        <dbReference type="ARBA" id="ARBA00022729"/>
    </source>
</evidence>
<dbReference type="Pfam" id="PF13098">
    <property type="entry name" value="Thioredoxin_2"/>
    <property type="match status" value="1"/>
</dbReference>
<evidence type="ECO:0000259" key="8">
    <source>
        <dbReference type="Pfam" id="PF10411"/>
    </source>
</evidence>
<evidence type="ECO:0000313" key="11">
    <source>
        <dbReference type="Proteomes" id="UP000229713"/>
    </source>
</evidence>
<dbReference type="Gene3D" id="3.10.450.70">
    <property type="entry name" value="Disulphide bond isomerase, DsbC/G, N-terminal"/>
    <property type="match status" value="1"/>
</dbReference>
<comment type="function">
    <text evidence="7">Required for disulfide bond formation in some periplasmic proteins. Acts by transferring its disulfide bond to other proteins and is reduced in the process.</text>
</comment>
<feature type="chain" id="PRO_5033098865" description="Thiol:disulfide interchange protein" evidence="7">
    <location>
        <begin position="18"/>
        <end position="248"/>
    </location>
</feature>
<keyword evidence="5" id="KW-1015">Disulfide bond</keyword>
<evidence type="ECO:0000256" key="1">
    <source>
        <dbReference type="ARBA" id="ARBA00004418"/>
    </source>
</evidence>
<dbReference type="PANTHER" id="PTHR35272">
    <property type="entry name" value="THIOL:DISULFIDE INTERCHANGE PROTEIN DSBC-RELATED"/>
    <property type="match status" value="1"/>
</dbReference>
<comment type="subcellular location">
    <subcellularLocation>
        <location evidence="1 7">Periplasm</location>
    </subcellularLocation>
</comment>
<gene>
    <name evidence="10" type="ORF">CFY86_06645</name>
</gene>
<evidence type="ECO:0000256" key="5">
    <source>
        <dbReference type="ARBA" id="ARBA00023157"/>
    </source>
</evidence>
<dbReference type="Pfam" id="PF10411">
    <property type="entry name" value="DsbC_N"/>
    <property type="match status" value="1"/>
</dbReference>
<accession>A0A855FL22</accession>
<name>A0A855FL22_RAOOR</name>
<dbReference type="PANTHER" id="PTHR35272:SF4">
    <property type="entry name" value="THIOL:DISULFIDE INTERCHANGE PROTEIN DSBG"/>
    <property type="match status" value="1"/>
</dbReference>
<dbReference type="CDD" id="cd03020">
    <property type="entry name" value="DsbA_DsbC_DsbG"/>
    <property type="match status" value="1"/>
</dbReference>
<dbReference type="NCBIfam" id="NF008657">
    <property type="entry name" value="PRK11657.1"/>
    <property type="match status" value="1"/>
</dbReference>
<evidence type="ECO:0000256" key="7">
    <source>
        <dbReference type="RuleBase" id="RU364038"/>
    </source>
</evidence>
<dbReference type="Gene3D" id="3.40.30.10">
    <property type="entry name" value="Glutaredoxin"/>
    <property type="match status" value="1"/>
</dbReference>
<comment type="similarity">
    <text evidence="2 7">Belongs to the thioredoxin family. DsbC subfamily.</text>
</comment>